<proteinExistence type="predicted"/>
<reference evidence="2 3" key="1">
    <citation type="submission" date="2016-10" db="EMBL/GenBank/DDBJ databases">
        <authorList>
            <person name="de Groot N.N."/>
        </authorList>
    </citation>
    <scope>NUCLEOTIDE SEQUENCE [LARGE SCALE GENOMIC DNA]</scope>
    <source>
        <strain evidence="2 3">GAS522</strain>
    </source>
</reference>
<dbReference type="OrthoDB" id="8251914at2"/>
<dbReference type="EMBL" id="FNTI01000001">
    <property type="protein sequence ID" value="SED03570.1"/>
    <property type="molecule type" value="Genomic_DNA"/>
</dbReference>
<keyword evidence="1" id="KW-0732">Signal</keyword>
<dbReference type="RefSeq" id="WP_074820071.1">
    <property type="nucleotide sequence ID" value="NZ_FNTI01000001.1"/>
</dbReference>
<dbReference type="GO" id="GO:0005975">
    <property type="term" value="P:carbohydrate metabolic process"/>
    <property type="evidence" value="ECO:0007669"/>
    <property type="project" value="InterPro"/>
</dbReference>
<dbReference type="InterPro" id="IPR011330">
    <property type="entry name" value="Glyco_hydro/deAcase_b/a-brl"/>
</dbReference>
<organism evidence="2 3">
    <name type="scientific">Bradyrhizobium lablabi</name>
    <dbReference type="NCBI Taxonomy" id="722472"/>
    <lineage>
        <taxon>Bacteria</taxon>
        <taxon>Pseudomonadati</taxon>
        <taxon>Pseudomonadota</taxon>
        <taxon>Alphaproteobacteria</taxon>
        <taxon>Hyphomicrobiales</taxon>
        <taxon>Nitrobacteraceae</taxon>
        <taxon>Bradyrhizobium</taxon>
    </lineage>
</organism>
<sequence length="316" mass="34386">MRKLTFALLLAASLALAPATARSGTDWITGLPRQDIPVVSWPGGKKVAVTFVLYVEVWGRGHGPNFRPDMTGRTPDLVDEGFRQYAINFGLPRTGRLFKEMDVPLSLALNAQFPQAQPETWQVLRALVPTAPIIAHGINNSTDLLPLSEGTAAQRVYIRKTLDMIEASTGVRSIGWSSPSVYPDAETFQASAAEGIRYTLDGMDSDLLSRLDTKPAPLVLVPYPPSVVDMGQYLSRFKEAGDLERLWIDYVHELAREAAADPKKPATVVAIGIHPFVVGTPAGAAALRRVLQSLKANHLVWLTDVEAVLRAAGQSR</sequence>
<dbReference type="PANTHER" id="PTHR43123">
    <property type="entry name" value="POLYSACCHARIDE DEACETYLASE-RELATED"/>
    <property type="match status" value="1"/>
</dbReference>
<protein>
    <submittedName>
        <fullName evidence="2">Peptidoglycan/xylan/chitin deacetylase, PgdA/CDA1 family</fullName>
    </submittedName>
</protein>
<evidence type="ECO:0000313" key="2">
    <source>
        <dbReference type="EMBL" id="SED03570.1"/>
    </source>
</evidence>
<accession>A0A1M6XX22</accession>
<name>A0A1M6XX22_9BRAD</name>
<dbReference type="SUPFAM" id="SSF88713">
    <property type="entry name" value="Glycoside hydrolase/deacetylase"/>
    <property type="match status" value="1"/>
</dbReference>
<dbReference type="AlphaFoldDB" id="A0A1M6XX22"/>
<feature type="signal peptide" evidence="1">
    <location>
        <begin position="1"/>
        <end position="21"/>
    </location>
</feature>
<evidence type="ECO:0000256" key="1">
    <source>
        <dbReference type="SAM" id="SignalP"/>
    </source>
</evidence>
<gene>
    <name evidence="2" type="ORF">SAMN05444171_2924</name>
</gene>
<dbReference type="Proteomes" id="UP000183208">
    <property type="component" value="Unassembled WGS sequence"/>
</dbReference>
<dbReference type="PANTHER" id="PTHR43123:SF4">
    <property type="entry name" value="POLYSACCHARIDE DEACETYLASE"/>
    <property type="match status" value="1"/>
</dbReference>
<dbReference type="Gene3D" id="3.20.20.370">
    <property type="entry name" value="Glycoside hydrolase/deacetylase"/>
    <property type="match status" value="1"/>
</dbReference>
<feature type="chain" id="PRO_5030031607" evidence="1">
    <location>
        <begin position="22"/>
        <end position="316"/>
    </location>
</feature>
<evidence type="ECO:0000313" key="3">
    <source>
        <dbReference type="Proteomes" id="UP000183208"/>
    </source>
</evidence>